<proteinExistence type="predicted"/>
<dbReference type="InterPro" id="IPR032721">
    <property type="entry name" value="Toxin-deaminase"/>
</dbReference>
<dbReference type="Proteomes" id="UP000291236">
    <property type="component" value="Chromosome"/>
</dbReference>
<feature type="chain" id="PRO_5020399786" description="Deaminase" evidence="1">
    <location>
        <begin position="23"/>
        <end position="431"/>
    </location>
</feature>
<dbReference type="AlphaFoldDB" id="A0A4P2VM49"/>
<sequence length="431" mass="49329">MKIKLINILIIFNILFINNSYATNNQCVSQEKIPIKNKVISVGNEQSKMFLIVNKDKNISTISPGNTQKIYEVKNELYTYITNTNNTYFHFISEEIQKVNSDINSMNNSFFTLKSDGQGAFHLSSGEIREQDVISILATEALTKIKNRKTILIDYISSDKQAMIKYLLNFNKLYENIKLSSEKLALDILPKVEEKVIDINTVNGYSQFEQFKDALKEIRQTINDPTKTIMVVKNDNPDEAIMQKAVEARKKLLQGLNESVTDKKQNSRDHNAKKTISYAKLTLNNAINNKIHLYSVSGENFKFVPDEDEPSKIFVNLKKNNHNFPYITPAENPLTNMQRILKATQAIKNGGNQDLSTTRYSDSEAKILEAIVDNTKDTAKETQGDLEIYTSKPACLSCRNVYNYFKEIRPKINVKILTLTEDDHKNLYKSY</sequence>
<keyword evidence="3" id="KW-1185">Reference proteome</keyword>
<reference evidence="2 3" key="1">
    <citation type="submission" date="2018-12" db="EMBL/GenBank/DDBJ databases">
        <title>Rubrispira sanarue gen. nov., sp., nov., a member of the order Silvanigrellales, isolated from a brackish lake in Hamamatsu Japan.</title>
        <authorList>
            <person name="Maejima Y."/>
            <person name="Iino T."/>
            <person name="Muraguchi Y."/>
            <person name="Fukuda K."/>
            <person name="Nojiri H."/>
            <person name="Ohkuma M."/>
            <person name="Moriuchi R."/>
            <person name="Dohra H."/>
            <person name="Kimbara K."/>
            <person name="Shintani M."/>
        </authorList>
    </citation>
    <scope>NUCLEOTIDE SEQUENCE [LARGE SCALE GENOMIC DNA]</scope>
    <source>
        <strain evidence="2 3">RF1110005</strain>
    </source>
</reference>
<dbReference type="KEGG" id="sbf:JCM31447_22580"/>
<evidence type="ECO:0008006" key="4">
    <source>
        <dbReference type="Google" id="ProtNLM"/>
    </source>
</evidence>
<dbReference type="Pfam" id="PF14424">
    <property type="entry name" value="Toxin-deaminase"/>
    <property type="match status" value="1"/>
</dbReference>
<name>A0A4P2VM49_FLUSA</name>
<dbReference type="OrthoDB" id="4038688at2"/>
<organism evidence="2 3">
    <name type="scientific">Fluviispira sanaruensis</name>
    <dbReference type="NCBI Taxonomy" id="2493639"/>
    <lineage>
        <taxon>Bacteria</taxon>
        <taxon>Pseudomonadati</taxon>
        <taxon>Bdellovibrionota</taxon>
        <taxon>Oligoflexia</taxon>
        <taxon>Silvanigrellales</taxon>
        <taxon>Silvanigrellaceae</taxon>
        <taxon>Fluviispira</taxon>
    </lineage>
</organism>
<feature type="signal peptide" evidence="1">
    <location>
        <begin position="1"/>
        <end position="22"/>
    </location>
</feature>
<protein>
    <recommendedName>
        <fullName evidence="4">Deaminase</fullName>
    </recommendedName>
</protein>
<keyword evidence="1" id="KW-0732">Signal</keyword>
<dbReference type="RefSeq" id="WP_130610413.1">
    <property type="nucleotide sequence ID" value="NZ_AP019368.1"/>
</dbReference>
<gene>
    <name evidence="2" type="ORF">JCM31447_22580</name>
</gene>
<accession>A0A4P2VM49</accession>
<dbReference type="EMBL" id="AP019368">
    <property type="protein sequence ID" value="BBH53808.1"/>
    <property type="molecule type" value="Genomic_DNA"/>
</dbReference>
<evidence type="ECO:0000313" key="2">
    <source>
        <dbReference type="EMBL" id="BBH53808.1"/>
    </source>
</evidence>
<evidence type="ECO:0000313" key="3">
    <source>
        <dbReference type="Proteomes" id="UP000291236"/>
    </source>
</evidence>
<evidence type="ECO:0000256" key="1">
    <source>
        <dbReference type="SAM" id="SignalP"/>
    </source>
</evidence>